<dbReference type="Pfam" id="PF00561">
    <property type="entry name" value="Abhydrolase_1"/>
    <property type="match status" value="1"/>
</dbReference>
<dbReference type="InterPro" id="IPR000073">
    <property type="entry name" value="AB_hydrolase_1"/>
</dbReference>
<dbReference type="AlphaFoldDB" id="A0A090DQN6"/>
<evidence type="ECO:0000313" key="2">
    <source>
        <dbReference type="EMBL" id="CDX16719.1"/>
    </source>
</evidence>
<dbReference type="STRING" id="69974.MPLDJ20_20770"/>
<dbReference type="Gene3D" id="3.40.50.1820">
    <property type="entry name" value="alpha/beta hydrolase"/>
    <property type="match status" value="1"/>
</dbReference>
<accession>A0A090DQN6</accession>
<keyword evidence="2" id="KW-0378">Hydrolase</keyword>
<reference evidence="3" key="1">
    <citation type="submission" date="2014-08" db="EMBL/GenBank/DDBJ databases">
        <authorList>
            <person name="Moulin L."/>
        </authorList>
    </citation>
    <scope>NUCLEOTIDE SEQUENCE [LARGE SCALE GENOMIC DNA]</scope>
</reference>
<evidence type="ECO:0000313" key="3">
    <source>
        <dbReference type="Proteomes" id="UP000045285"/>
    </source>
</evidence>
<protein>
    <submittedName>
        <fullName evidence="2">Alpha/beta hydrolase fold protein</fullName>
    </submittedName>
</protein>
<dbReference type="GO" id="GO:0004301">
    <property type="term" value="F:epoxide hydrolase activity"/>
    <property type="evidence" value="ECO:0007669"/>
    <property type="project" value="TreeGrafter"/>
</dbReference>
<dbReference type="PRINTS" id="PR00111">
    <property type="entry name" value="ABHYDROLASE"/>
</dbReference>
<sequence length="302" mass="35026">MKINDISHRRTKIGDHTIFMREAGPPDAPVLLLPHGYPCSSYQFRRLMPGLADRWRTVAFDWPGFGYSDTPDPTEFDYDFNAYADVLADVADALQLDRYALWLHDYGSQIGLRHAIAHPDRIAALIIQNGDIYEDVLGPKYDTIKAWWADKSAARHRPLEEAVSEEGFRKEFIGEVSEDVASRVPPDLWKLNWPLMNTPIRKTVSVQLMEKLEQNLEWFPRYQSYLRDQQPPTLIVWGPQDSYMPEQSALAYRRDLPDAELHILDDAGHWLLETHFEEALRLVRDFLSRTLPVRRLPAKSRT</sequence>
<dbReference type="InterPro" id="IPR029058">
    <property type="entry name" value="AB_hydrolase_fold"/>
</dbReference>
<keyword evidence="3" id="KW-1185">Reference proteome</keyword>
<dbReference type="Proteomes" id="UP000045285">
    <property type="component" value="Unassembled WGS sequence"/>
</dbReference>
<dbReference type="PRINTS" id="PR00412">
    <property type="entry name" value="EPOXHYDRLASE"/>
</dbReference>
<dbReference type="InterPro" id="IPR051340">
    <property type="entry name" value="Haloalkane_dehalogenase"/>
</dbReference>
<name>A0A090DQN6_MESPL</name>
<organism evidence="2 3">
    <name type="scientific">Mesorhizobium plurifarium</name>
    <dbReference type="NCBI Taxonomy" id="69974"/>
    <lineage>
        <taxon>Bacteria</taxon>
        <taxon>Pseudomonadati</taxon>
        <taxon>Pseudomonadota</taxon>
        <taxon>Alphaproteobacteria</taxon>
        <taxon>Hyphomicrobiales</taxon>
        <taxon>Phyllobacteriaceae</taxon>
        <taxon>Mesorhizobium</taxon>
    </lineage>
</organism>
<proteinExistence type="predicted"/>
<gene>
    <name evidence="2" type="ORF">MPL3356_220188</name>
</gene>
<evidence type="ECO:0000259" key="1">
    <source>
        <dbReference type="Pfam" id="PF00561"/>
    </source>
</evidence>
<dbReference type="SUPFAM" id="SSF53474">
    <property type="entry name" value="alpha/beta-Hydrolases"/>
    <property type="match status" value="1"/>
</dbReference>
<dbReference type="EMBL" id="CCMZ01000015">
    <property type="protein sequence ID" value="CDX16719.1"/>
    <property type="molecule type" value="Genomic_DNA"/>
</dbReference>
<dbReference type="InterPro" id="IPR000639">
    <property type="entry name" value="Epox_hydrolase-like"/>
</dbReference>
<dbReference type="PANTHER" id="PTHR42977:SF1">
    <property type="entry name" value="BLR6576 PROTEIN"/>
    <property type="match status" value="1"/>
</dbReference>
<feature type="domain" description="AB hydrolase-1" evidence="1">
    <location>
        <begin position="29"/>
        <end position="275"/>
    </location>
</feature>
<dbReference type="PANTHER" id="PTHR42977">
    <property type="entry name" value="HYDROLASE-RELATED"/>
    <property type="match status" value="1"/>
</dbReference>